<reference evidence="7" key="1">
    <citation type="submission" date="2021-01" db="EMBL/GenBank/DDBJ databases">
        <title>Whole genome shotgun sequence of Verrucosispora sediminis NBRC 107745.</title>
        <authorList>
            <person name="Komaki H."/>
            <person name="Tamura T."/>
        </authorList>
    </citation>
    <scope>NUCLEOTIDE SEQUENCE</scope>
    <source>
        <strain evidence="7">NBRC 107745</strain>
    </source>
</reference>
<dbReference type="Pfam" id="PF00041">
    <property type="entry name" value="fn3"/>
    <property type="match status" value="1"/>
</dbReference>
<dbReference type="Proteomes" id="UP000607311">
    <property type="component" value="Unassembled WGS sequence"/>
</dbReference>
<feature type="region of interest" description="Disordered" evidence="3">
    <location>
        <begin position="209"/>
        <end position="254"/>
    </location>
</feature>
<keyword evidence="2" id="KW-0119">Carbohydrate metabolism</keyword>
<evidence type="ECO:0000313" key="8">
    <source>
        <dbReference type="Proteomes" id="UP000607311"/>
    </source>
</evidence>
<dbReference type="SMART" id="SM01067">
    <property type="entry name" value="CBM_3"/>
    <property type="match status" value="1"/>
</dbReference>
<dbReference type="PROSITE" id="PS51172">
    <property type="entry name" value="CBM3"/>
    <property type="match status" value="1"/>
</dbReference>
<sequence>MLLSSMRTMRARQVTLVAVLGIVLGLSGTAVAHAADDPVLTTPGAPVVVANEPHLLTLTWAPSTWIGEPGGTPIRHEVRAWLGPNVYRSLGTTTGTDLTLTDLAPGTEYRLTVWAYTDAGYSLDSPVNPVRTAYGKARVSYRNLSWSPTDSQIQHVLQVVNTGTAPLDLADVRVRYHLTFEGGNTSLTTNCDWAAIGCANVHRHIQFFPPPLPPGPPTAPVSTPPAAPSPPASGSSLFPATTTSPLPPTPTPTPTVFPPPGTPIPGWIELTFAAGKLAPSASTGPIYLRHHRPNWSAIDERDDPSWQQATGEWADNSRVTLDVNDIREYGDTYA</sequence>
<dbReference type="InterPro" id="IPR013783">
    <property type="entry name" value="Ig-like_fold"/>
</dbReference>
<dbReference type="PROSITE" id="PS50853">
    <property type="entry name" value="FN3"/>
    <property type="match status" value="1"/>
</dbReference>
<keyword evidence="2" id="KW-0624">Polysaccharide degradation</keyword>
<comment type="caution">
    <text evidence="7">The sequence shown here is derived from an EMBL/GenBank/DDBJ whole genome shotgun (WGS) entry which is preliminary data.</text>
</comment>
<dbReference type="EMBL" id="BOPD01000013">
    <property type="protein sequence ID" value="GIJ33233.1"/>
    <property type="molecule type" value="Genomic_DNA"/>
</dbReference>
<dbReference type="Gene3D" id="2.60.40.710">
    <property type="entry name" value="Endoglucanase-like"/>
    <property type="match status" value="1"/>
</dbReference>
<dbReference type="InterPro" id="IPR036116">
    <property type="entry name" value="FN3_sf"/>
</dbReference>
<evidence type="ECO:0008006" key="9">
    <source>
        <dbReference type="Google" id="ProtNLM"/>
    </source>
</evidence>
<protein>
    <recommendedName>
        <fullName evidence="9">Fibronectin type III domain-containing protein</fullName>
    </recommendedName>
</protein>
<keyword evidence="1" id="KW-0326">Glycosidase</keyword>
<feature type="chain" id="PRO_5040874895" description="Fibronectin type III domain-containing protein" evidence="4">
    <location>
        <begin position="35"/>
        <end position="334"/>
    </location>
</feature>
<evidence type="ECO:0000256" key="1">
    <source>
        <dbReference type="ARBA" id="ARBA00023295"/>
    </source>
</evidence>
<feature type="compositionally biased region" description="Low complexity" evidence="3">
    <location>
        <begin position="232"/>
        <end position="244"/>
    </location>
</feature>
<feature type="signal peptide" evidence="4">
    <location>
        <begin position="1"/>
        <end position="34"/>
    </location>
</feature>
<dbReference type="GO" id="GO:0030248">
    <property type="term" value="F:cellulose binding"/>
    <property type="evidence" value="ECO:0007669"/>
    <property type="project" value="InterPro"/>
</dbReference>
<evidence type="ECO:0000256" key="3">
    <source>
        <dbReference type="SAM" id="MobiDB-lite"/>
    </source>
</evidence>
<dbReference type="Gene3D" id="2.60.40.10">
    <property type="entry name" value="Immunoglobulins"/>
    <property type="match status" value="1"/>
</dbReference>
<dbReference type="GO" id="GO:0016798">
    <property type="term" value="F:hydrolase activity, acting on glycosyl bonds"/>
    <property type="evidence" value="ECO:0007669"/>
    <property type="project" value="UniProtKB-KW"/>
</dbReference>
<accession>A0A9W5US39</accession>
<feature type="compositionally biased region" description="Pro residues" evidence="3">
    <location>
        <begin position="245"/>
        <end position="254"/>
    </location>
</feature>
<feature type="domain" description="Fibronectin type-III" evidence="5">
    <location>
        <begin position="42"/>
        <end position="135"/>
    </location>
</feature>
<evidence type="ECO:0000256" key="2">
    <source>
        <dbReference type="ARBA" id="ARBA00023326"/>
    </source>
</evidence>
<feature type="compositionally biased region" description="Pro residues" evidence="3">
    <location>
        <begin position="209"/>
        <end position="231"/>
    </location>
</feature>
<dbReference type="Pfam" id="PF00942">
    <property type="entry name" value="CBM_3"/>
    <property type="match status" value="1"/>
</dbReference>
<keyword evidence="8" id="KW-1185">Reference proteome</keyword>
<dbReference type="InterPro" id="IPR036966">
    <property type="entry name" value="CBM3_sf"/>
</dbReference>
<evidence type="ECO:0000256" key="4">
    <source>
        <dbReference type="SAM" id="SignalP"/>
    </source>
</evidence>
<evidence type="ECO:0000259" key="6">
    <source>
        <dbReference type="PROSITE" id="PS51172"/>
    </source>
</evidence>
<dbReference type="InterPro" id="IPR003961">
    <property type="entry name" value="FN3_dom"/>
</dbReference>
<dbReference type="AlphaFoldDB" id="A0A9W5US39"/>
<gene>
    <name evidence="7" type="ORF">Vse01_23810</name>
</gene>
<dbReference type="SUPFAM" id="SSF49265">
    <property type="entry name" value="Fibronectin type III"/>
    <property type="match status" value="1"/>
</dbReference>
<keyword evidence="1" id="KW-0378">Hydrolase</keyword>
<dbReference type="InterPro" id="IPR008965">
    <property type="entry name" value="CBM2/CBM3_carb-bd_dom_sf"/>
</dbReference>
<dbReference type="GO" id="GO:0000272">
    <property type="term" value="P:polysaccharide catabolic process"/>
    <property type="evidence" value="ECO:0007669"/>
    <property type="project" value="UniProtKB-KW"/>
</dbReference>
<evidence type="ECO:0000259" key="5">
    <source>
        <dbReference type="PROSITE" id="PS50853"/>
    </source>
</evidence>
<dbReference type="SUPFAM" id="SSF49384">
    <property type="entry name" value="Carbohydrate-binding domain"/>
    <property type="match status" value="2"/>
</dbReference>
<feature type="domain" description="CBM3" evidence="6">
    <location>
        <begin position="133"/>
        <end position="334"/>
    </location>
</feature>
<organism evidence="7 8">
    <name type="scientific">Micromonospora sediminimaris</name>
    <dbReference type="NCBI Taxonomy" id="547162"/>
    <lineage>
        <taxon>Bacteria</taxon>
        <taxon>Bacillati</taxon>
        <taxon>Actinomycetota</taxon>
        <taxon>Actinomycetes</taxon>
        <taxon>Micromonosporales</taxon>
        <taxon>Micromonosporaceae</taxon>
        <taxon>Micromonospora</taxon>
    </lineage>
</organism>
<dbReference type="SMART" id="SM00060">
    <property type="entry name" value="FN3"/>
    <property type="match status" value="1"/>
</dbReference>
<name>A0A9W5US39_9ACTN</name>
<keyword evidence="4" id="KW-0732">Signal</keyword>
<evidence type="ECO:0000313" key="7">
    <source>
        <dbReference type="EMBL" id="GIJ33233.1"/>
    </source>
</evidence>
<proteinExistence type="predicted"/>
<dbReference type="InterPro" id="IPR001956">
    <property type="entry name" value="CBM3"/>
</dbReference>